<sequence length="343" mass="38164">MKKQPKLTLQRYQCSLARLFRLVIFSLSVISLQSMASVPFELASAEYVNQPPEVDAGEDIVVGVSCFVDPYELSLNGSVSDPENDKVSVMWTVENGPTDVVFTNPNSVATKAILDSYLNGPFQFKLTATDGEHSVSDLITIEMLPTPGAPPQVSAGGNHTVIVDEVFDLNGQVFVPCEPQIEWTGPDEAQFTNRREANTQVTFSAPGVYRLTLREHKSGEYDIAEITVNPKPIEVTPLENGVSVMGISAAADEPLYYSLEVTEGAFDVWFMLYGGYGNADLYVKRDELPVTDNYDCRSVQIYMNYEWCHIQSDYYSPLVPGIYQVMVYPKTAIRDWILSPNSY</sequence>
<reference evidence="1 2" key="1">
    <citation type="submission" date="2024-06" db="EMBL/GenBank/DDBJ databases">
        <authorList>
            <person name="Li F."/>
        </authorList>
    </citation>
    <scope>NUCLEOTIDE SEQUENCE [LARGE SCALE GENOMIC DNA]</scope>
    <source>
        <strain evidence="1 2">GXAS 311</strain>
    </source>
</reference>
<dbReference type="InterPro" id="IPR007280">
    <property type="entry name" value="Peptidase_C_arc/bac"/>
</dbReference>
<evidence type="ECO:0000313" key="1">
    <source>
        <dbReference type="EMBL" id="MET1253950.1"/>
    </source>
</evidence>
<organism evidence="1 2">
    <name type="scientific">Aliikangiella maris</name>
    <dbReference type="NCBI Taxonomy" id="3162458"/>
    <lineage>
        <taxon>Bacteria</taxon>
        <taxon>Pseudomonadati</taxon>
        <taxon>Pseudomonadota</taxon>
        <taxon>Gammaproteobacteria</taxon>
        <taxon>Oceanospirillales</taxon>
        <taxon>Pleioneaceae</taxon>
        <taxon>Aliikangiella</taxon>
    </lineage>
</organism>
<proteinExistence type="predicted"/>
<accession>A0ABV2BPT2</accession>
<dbReference type="Proteomes" id="UP001548189">
    <property type="component" value="Unassembled WGS sequence"/>
</dbReference>
<dbReference type="InterPro" id="IPR013783">
    <property type="entry name" value="Ig-like_fold"/>
</dbReference>
<dbReference type="Gene3D" id="2.60.40.10">
    <property type="entry name" value="Immunoglobulins"/>
    <property type="match status" value="1"/>
</dbReference>
<dbReference type="Gene3D" id="2.60.120.380">
    <property type="match status" value="1"/>
</dbReference>
<keyword evidence="2" id="KW-1185">Reference proteome</keyword>
<evidence type="ECO:0000313" key="2">
    <source>
        <dbReference type="Proteomes" id="UP001548189"/>
    </source>
</evidence>
<dbReference type="Pfam" id="PF22352">
    <property type="entry name" value="K319L-like_PKD"/>
    <property type="match status" value="1"/>
</dbReference>
<protein>
    <submittedName>
        <fullName evidence="1">Pre-peptidase C-terminal domain-containing protein</fullName>
    </submittedName>
</protein>
<dbReference type="EMBL" id="JBEVCJ010000002">
    <property type="protein sequence ID" value="MET1253950.1"/>
    <property type="molecule type" value="Genomic_DNA"/>
</dbReference>
<name>A0ABV2BPT2_9GAMM</name>
<comment type="caution">
    <text evidence="1">The sequence shown here is derived from an EMBL/GenBank/DDBJ whole genome shotgun (WGS) entry which is preliminary data.</text>
</comment>
<gene>
    <name evidence="1" type="ORF">ABVT43_02310</name>
</gene>
<dbReference type="Pfam" id="PF04151">
    <property type="entry name" value="PPC"/>
    <property type="match status" value="1"/>
</dbReference>